<dbReference type="SMART" id="SM00850">
    <property type="entry name" value="LytTR"/>
    <property type="match status" value="1"/>
</dbReference>
<dbReference type="AlphaFoldDB" id="A0A2S9XFQ2"/>
<dbReference type="Pfam" id="PF04397">
    <property type="entry name" value="LytTR"/>
    <property type="match status" value="1"/>
</dbReference>
<dbReference type="RefSeq" id="WP_106094944.1">
    <property type="nucleotide sequence ID" value="NZ_PVNL01000171.1"/>
</dbReference>
<dbReference type="InterPro" id="IPR011006">
    <property type="entry name" value="CheY-like_superfamily"/>
</dbReference>
<dbReference type="Proteomes" id="UP000238823">
    <property type="component" value="Unassembled WGS sequence"/>
</dbReference>
<organism evidence="4 5">
    <name type="scientific">Enhygromyxa salina</name>
    <dbReference type="NCBI Taxonomy" id="215803"/>
    <lineage>
        <taxon>Bacteria</taxon>
        <taxon>Pseudomonadati</taxon>
        <taxon>Myxococcota</taxon>
        <taxon>Polyangia</taxon>
        <taxon>Nannocystales</taxon>
        <taxon>Nannocystaceae</taxon>
        <taxon>Enhygromyxa</taxon>
    </lineage>
</organism>
<sequence>MTTVVIIEDEPPARERLTASLRQLDPQLEIIAELGSVADAVAWFEAHQHHGAPDLVFADVQLSDGLSLEIFARVQPVAPIVFCTAYDEYMVEALAQNGIAYLLKPYTVAELGEVLRKYRRLETHFSTRLAALARALGQPCKSARRLLARDRDAFVAVPIDEVAYFGVRDGVTELVRRDGRRLELDRTLADIEAELVSVGFFRINRQYLAHADAVVGFRPYFKGRLVVQMQPAAGEDVDVSQPNAARFRSWLEGG</sequence>
<dbReference type="Pfam" id="PF00072">
    <property type="entry name" value="Response_reg"/>
    <property type="match status" value="1"/>
</dbReference>
<reference evidence="4 5" key="1">
    <citation type="submission" date="2018-03" db="EMBL/GenBank/DDBJ databases">
        <title>Draft Genome Sequences of the Obligatory Marine Myxobacteria Enhygromyxa salina SWB007.</title>
        <authorList>
            <person name="Poehlein A."/>
            <person name="Moghaddam J.A."/>
            <person name="Harms H."/>
            <person name="Alanjari M."/>
            <person name="Koenig G.M."/>
            <person name="Daniel R."/>
            <person name="Schaeberle T.F."/>
        </authorList>
    </citation>
    <scope>NUCLEOTIDE SEQUENCE [LARGE SCALE GENOMIC DNA]</scope>
    <source>
        <strain evidence="4 5">SWB007</strain>
    </source>
</reference>
<accession>A0A2S9XFQ2</accession>
<feature type="domain" description="HTH LytTR-type" evidence="3">
    <location>
        <begin position="146"/>
        <end position="253"/>
    </location>
</feature>
<dbReference type="EMBL" id="PVNL01000171">
    <property type="protein sequence ID" value="PRP91693.1"/>
    <property type="molecule type" value="Genomic_DNA"/>
</dbReference>
<gene>
    <name evidence="4" type="primary">lytR</name>
    <name evidence="4" type="ORF">ENSA7_82040</name>
</gene>
<dbReference type="OrthoDB" id="5420803at2"/>
<dbReference type="GO" id="GO:0000156">
    <property type="term" value="F:phosphorelay response regulator activity"/>
    <property type="evidence" value="ECO:0007669"/>
    <property type="project" value="InterPro"/>
</dbReference>
<dbReference type="PANTHER" id="PTHR37299">
    <property type="entry name" value="TRANSCRIPTIONAL REGULATOR-RELATED"/>
    <property type="match status" value="1"/>
</dbReference>
<dbReference type="Gene3D" id="2.40.50.1020">
    <property type="entry name" value="LytTr DNA-binding domain"/>
    <property type="match status" value="1"/>
</dbReference>
<dbReference type="SUPFAM" id="SSF52172">
    <property type="entry name" value="CheY-like"/>
    <property type="match status" value="1"/>
</dbReference>
<proteinExistence type="predicted"/>
<evidence type="ECO:0000256" key="1">
    <source>
        <dbReference type="PROSITE-ProRule" id="PRU00169"/>
    </source>
</evidence>
<dbReference type="PANTHER" id="PTHR37299:SF1">
    <property type="entry name" value="STAGE 0 SPORULATION PROTEIN A HOMOLOG"/>
    <property type="match status" value="1"/>
</dbReference>
<dbReference type="PROSITE" id="PS50930">
    <property type="entry name" value="HTH_LYTTR"/>
    <property type="match status" value="1"/>
</dbReference>
<feature type="domain" description="Response regulatory" evidence="2">
    <location>
        <begin position="3"/>
        <end position="119"/>
    </location>
</feature>
<dbReference type="InterPro" id="IPR046947">
    <property type="entry name" value="LytR-like"/>
</dbReference>
<comment type="caution">
    <text evidence="4">The sequence shown here is derived from an EMBL/GenBank/DDBJ whole genome shotgun (WGS) entry which is preliminary data.</text>
</comment>
<evidence type="ECO:0000313" key="4">
    <source>
        <dbReference type="EMBL" id="PRP91693.1"/>
    </source>
</evidence>
<evidence type="ECO:0000259" key="3">
    <source>
        <dbReference type="PROSITE" id="PS50930"/>
    </source>
</evidence>
<keyword evidence="1" id="KW-0597">Phosphoprotein</keyword>
<evidence type="ECO:0000259" key="2">
    <source>
        <dbReference type="PROSITE" id="PS50110"/>
    </source>
</evidence>
<feature type="modified residue" description="4-aspartylphosphate" evidence="1">
    <location>
        <position position="59"/>
    </location>
</feature>
<dbReference type="GO" id="GO:0003677">
    <property type="term" value="F:DNA binding"/>
    <property type="evidence" value="ECO:0007669"/>
    <property type="project" value="InterPro"/>
</dbReference>
<dbReference type="InterPro" id="IPR001789">
    <property type="entry name" value="Sig_transdc_resp-reg_receiver"/>
</dbReference>
<dbReference type="Gene3D" id="3.40.50.2300">
    <property type="match status" value="1"/>
</dbReference>
<dbReference type="InterPro" id="IPR007492">
    <property type="entry name" value="LytTR_DNA-bd_dom"/>
</dbReference>
<dbReference type="PROSITE" id="PS50110">
    <property type="entry name" value="RESPONSE_REGULATORY"/>
    <property type="match status" value="1"/>
</dbReference>
<evidence type="ECO:0000313" key="5">
    <source>
        <dbReference type="Proteomes" id="UP000238823"/>
    </source>
</evidence>
<name>A0A2S9XFQ2_9BACT</name>
<dbReference type="SMART" id="SM00448">
    <property type="entry name" value="REC"/>
    <property type="match status" value="1"/>
</dbReference>
<protein>
    <submittedName>
        <fullName evidence="4">Sensory transduction protein LytR</fullName>
    </submittedName>
</protein>